<keyword evidence="2" id="KW-1185">Reference proteome</keyword>
<evidence type="ECO:0000313" key="1">
    <source>
        <dbReference type="EMBL" id="SEH87406.1"/>
    </source>
</evidence>
<dbReference type="RefSeq" id="WP_091099570.1">
    <property type="nucleotide sequence ID" value="NZ_FNXE01000025.1"/>
</dbReference>
<dbReference type="OrthoDB" id="725917at2"/>
<proteinExistence type="predicted"/>
<organism evidence="1 2">
    <name type="scientific">Paenimyroides marinum</name>
    <dbReference type="NCBI Taxonomy" id="1159016"/>
    <lineage>
        <taxon>Bacteria</taxon>
        <taxon>Pseudomonadati</taxon>
        <taxon>Bacteroidota</taxon>
        <taxon>Flavobacteriia</taxon>
        <taxon>Flavobacteriales</taxon>
        <taxon>Flavobacteriaceae</taxon>
        <taxon>Paenimyroides</taxon>
    </lineage>
</organism>
<dbReference type="SUPFAM" id="SSF48452">
    <property type="entry name" value="TPR-like"/>
    <property type="match status" value="1"/>
</dbReference>
<accession>A0A1H6LR04</accession>
<name>A0A1H6LR04_9FLAO</name>
<dbReference type="AlphaFoldDB" id="A0A1H6LR04"/>
<gene>
    <name evidence="1" type="ORF">SAMN02927937_01890</name>
</gene>
<dbReference type="STRING" id="1159016.SAMN02927937_01890"/>
<reference evidence="2" key="1">
    <citation type="submission" date="2016-10" db="EMBL/GenBank/DDBJ databases">
        <authorList>
            <person name="Varghese N."/>
            <person name="Submissions S."/>
        </authorList>
    </citation>
    <scope>NUCLEOTIDE SEQUENCE [LARGE SCALE GENOMIC DNA]</scope>
    <source>
        <strain evidence="2">CGMCC 1.10825</strain>
    </source>
</reference>
<sequence length="484" mass="55308">MKKIKHNILAFIAAATLYNCTAEFEEINTDPNRLETISPASLLNPVLYGLTNHNSYSAWHHRTAHFMQGIVPYPSNDALGYHRYWVTDAIGQTMWNNHYRWLKNIDEMEKASVTAGDVNYQAIALTLKAWSFANLTDVFGDIPFEEALKGDEGIVKPKFQRQQVIYKAVLEYLEQANSLYDTSKTLIYAPDLLYGERITAVANWQKLTNSLHLRMLLRLSDVQSAESIAKINTILNNPATYPVFESSADDAILINTGIAPNTTPWPRIQDYAAGDKRLSTFFVDQLLEWNDPRLPFWATQATNLQKEPIGYKGIDSGYSFESNIDYTPSAPNDNTAKAPMKNIIMTYAEIEFIKAELAFKGLIAGDAETHFKKGTEAAMAIWNIDMPADYFSNEKTAYNNTLEQIMLQKYFALYFTDNQQWLEYNRTGYPDLPKHPDLFNDGKMPVRYPYPQDVKRQNTENYLDAVNNMGGPDDINTRVWWDIK</sequence>
<dbReference type="InterPro" id="IPR011990">
    <property type="entry name" value="TPR-like_helical_dom_sf"/>
</dbReference>
<dbReference type="InterPro" id="IPR041662">
    <property type="entry name" value="SusD-like_2"/>
</dbReference>
<evidence type="ECO:0000313" key="2">
    <source>
        <dbReference type="Proteomes" id="UP000199634"/>
    </source>
</evidence>
<dbReference type="Pfam" id="PF12771">
    <property type="entry name" value="SusD-like_2"/>
    <property type="match status" value="1"/>
</dbReference>
<protein>
    <submittedName>
        <fullName evidence="1">Starch-binding associating with outer membrane</fullName>
    </submittedName>
</protein>
<dbReference type="Proteomes" id="UP000199634">
    <property type="component" value="Unassembled WGS sequence"/>
</dbReference>
<dbReference type="Gene3D" id="1.25.40.390">
    <property type="match status" value="1"/>
</dbReference>
<dbReference type="EMBL" id="FNXE01000025">
    <property type="protein sequence ID" value="SEH87406.1"/>
    <property type="molecule type" value="Genomic_DNA"/>
</dbReference>